<evidence type="ECO:0000313" key="2">
    <source>
        <dbReference type="EMBL" id="MRX53057.1"/>
    </source>
</evidence>
<dbReference type="SUPFAM" id="SSF52980">
    <property type="entry name" value="Restriction endonuclease-like"/>
    <property type="match status" value="1"/>
</dbReference>
<sequence>MTQVTLLFLIFLWLPLFIVLFYLYINADPEIFQRQDQKCESRMQRRLYDTLRNNGYYVRVQEKCGPYTLDLVLPYYRIALRCAPDSDKIEDLKKRRYLNKQGWHVIPVKEKELNGKVTTILAKIETAAFQYKK</sequence>
<dbReference type="Proteomes" id="UP000441585">
    <property type="component" value="Unassembled WGS sequence"/>
</dbReference>
<dbReference type="Gene3D" id="3.40.960.10">
    <property type="entry name" value="VSR Endonuclease"/>
    <property type="match status" value="1"/>
</dbReference>
<gene>
    <name evidence="2" type="ORF">GJU41_03670</name>
</gene>
<protein>
    <recommendedName>
        <fullName evidence="4">DUF559 domain-containing protein</fullName>
    </recommendedName>
</protein>
<keyword evidence="1" id="KW-1133">Transmembrane helix</keyword>
<name>A0A6I2M6C3_9BACI</name>
<accession>A0A6I2M6C3</accession>
<keyword evidence="1" id="KW-0812">Transmembrane</keyword>
<keyword evidence="1" id="KW-0472">Membrane</keyword>
<organism evidence="2 3">
    <name type="scientific">Metabacillus idriensis</name>
    <dbReference type="NCBI Taxonomy" id="324768"/>
    <lineage>
        <taxon>Bacteria</taxon>
        <taxon>Bacillati</taxon>
        <taxon>Bacillota</taxon>
        <taxon>Bacilli</taxon>
        <taxon>Bacillales</taxon>
        <taxon>Bacillaceae</taxon>
        <taxon>Metabacillus</taxon>
    </lineage>
</organism>
<feature type="transmembrane region" description="Helical" evidence="1">
    <location>
        <begin position="6"/>
        <end position="25"/>
    </location>
</feature>
<proteinExistence type="predicted"/>
<dbReference type="RefSeq" id="WP_070876835.1">
    <property type="nucleotide sequence ID" value="NZ_CAJGAA010000001.1"/>
</dbReference>
<evidence type="ECO:0000256" key="1">
    <source>
        <dbReference type="SAM" id="Phobius"/>
    </source>
</evidence>
<evidence type="ECO:0000313" key="3">
    <source>
        <dbReference type="Proteomes" id="UP000441585"/>
    </source>
</evidence>
<dbReference type="EMBL" id="WKKF01000001">
    <property type="protein sequence ID" value="MRX53057.1"/>
    <property type="molecule type" value="Genomic_DNA"/>
</dbReference>
<dbReference type="InterPro" id="IPR011335">
    <property type="entry name" value="Restrct_endonuc-II-like"/>
</dbReference>
<comment type="caution">
    <text evidence="2">The sequence shown here is derived from an EMBL/GenBank/DDBJ whole genome shotgun (WGS) entry which is preliminary data.</text>
</comment>
<dbReference type="AlphaFoldDB" id="A0A6I2M6C3"/>
<keyword evidence="3" id="KW-1185">Reference proteome</keyword>
<reference evidence="2 3" key="1">
    <citation type="submission" date="2019-11" db="EMBL/GenBank/DDBJ databases">
        <title>Bacillus idriensis genome.</title>
        <authorList>
            <person name="Konopka E.N."/>
            <person name="Newman J.D."/>
        </authorList>
    </citation>
    <scope>NUCLEOTIDE SEQUENCE [LARGE SCALE GENOMIC DNA]</scope>
    <source>
        <strain evidence="2 3">DSM 19097</strain>
    </source>
</reference>
<evidence type="ECO:0008006" key="4">
    <source>
        <dbReference type="Google" id="ProtNLM"/>
    </source>
</evidence>